<sequence>MVFAEQFEVMRTLRSEFANRGYGRRAWMMTATPAEKEVFMKYRRQAHLRGAAGGLVGTSAMAAVWKMAALSTGLGVTGVLVGGVIGAGLSVHTSNLRKMILTDMLMLSSDESPRAAEAREILQTKLPNNAFVQELMMNPAFAVDSSTEVKEAAESFKDK</sequence>
<dbReference type="EMBL" id="JAGDFL010000148">
    <property type="protein sequence ID" value="KAG7396607.1"/>
    <property type="molecule type" value="Genomic_DNA"/>
</dbReference>
<name>A0A8T1WRT3_9STRA</name>
<protein>
    <recommendedName>
        <fullName evidence="4">Transmembrane protein</fullName>
    </recommendedName>
</protein>
<organism evidence="2 3">
    <name type="scientific">Phytophthora boehmeriae</name>
    <dbReference type="NCBI Taxonomy" id="109152"/>
    <lineage>
        <taxon>Eukaryota</taxon>
        <taxon>Sar</taxon>
        <taxon>Stramenopiles</taxon>
        <taxon>Oomycota</taxon>
        <taxon>Peronosporomycetes</taxon>
        <taxon>Peronosporales</taxon>
        <taxon>Peronosporaceae</taxon>
        <taxon>Phytophthora</taxon>
    </lineage>
</organism>
<accession>A0A8T1WRT3</accession>
<reference evidence="2" key="1">
    <citation type="submission" date="2021-02" db="EMBL/GenBank/DDBJ databases">
        <authorList>
            <person name="Palmer J.M."/>
        </authorList>
    </citation>
    <scope>NUCLEOTIDE SEQUENCE</scope>
    <source>
        <strain evidence="2">SCRP23</strain>
    </source>
</reference>
<feature type="transmembrane region" description="Helical" evidence="1">
    <location>
        <begin position="71"/>
        <end position="91"/>
    </location>
</feature>
<comment type="caution">
    <text evidence="2">The sequence shown here is derived from an EMBL/GenBank/DDBJ whole genome shotgun (WGS) entry which is preliminary data.</text>
</comment>
<proteinExistence type="predicted"/>
<keyword evidence="3" id="KW-1185">Reference proteome</keyword>
<evidence type="ECO:0000313" key="2">
    <source>
        <dbReference type="EMBL" id="KAG7396607.1"/>
    </source>
</evidence>
<dbReference type="Proteomes" id="UP000693981">
    <property type="component" value="Unassembled WGS sequence"/>
</dbReference>
<keyword evidence="1" id="KW-0472">Membrane</keyword>
<evidence type="ECO:0000313" key="3">
    <source>
        <dbReference type="Proteomes" id="UP000693981"/>
    </source>
</evidence>
<keyword evidence="1" id="KW-1133">Transmembrane helix</keyword>
<gene>
    <name evidence="2" type="ORF">PHYBOEH_002027</name>
</gene>
<dbReference type="AlphaFoldDB" id="A0A8T1WRT3"/>
<feature type="transmembrane region" description="Helical" evidence="1">
    <location>
        <begin position="46"/>
        <end position="65"/>
    </location>
</feature>
<dbReference type="OrthoDB" id="125419at2759"/>
<evidence type="ECO:0000256" key="1">
    <source>
        <dbReference type="SAM" id="Phobius"/>
    </source>
</evidence>
<evidence type="ECO:0008006" key="4">
    <source>
        <dbReference type="Google" id="ProtNLM"/>
    </source>
</evidence>
<keyword evidence="1" id="KW-0812">Transmembrane</keyword>